<protein>
    <submittedName>
        <fullName evidence="1">Uncharacterized protein</fullName>
    </submittedName>
</protein>
<dbReference type="AlphaFoldDB" id="A0A3M7RTA2"/>
<accession>A0A3M7RTA2</accession>
<dbReference type="Proteomes" id="UP000276133">
    <property type="component" value="Unassembled WGS sequence"/>
</dbReference>
<comment type="caution">
    <text evidence="1">The sequence shown here is derived from an EMBL/GenBank/DDBJ whole genome shotgun (WGS) entry which is preliminary data.</text>
</comment>
<proteinExistence type="predicted"/>
<evidence type="ECO:0000313" key="2">
    <source>
        <dbReference type="Proteomes" id="UP000276133"/>
    </source>
</evidence>
<keyword evidence="2" id="KW-1185">Reference proteome</keyword>
<dbReference type="EMBL" id="REGN01002675">
    <property type="protein sequence ID" value="RNA26781.1"/>
    <property type="molecule type" value="Genomic_DNA"/>
</dbReference>
<name>A0A3M7RTA2_BRAPC</name>
<organism evidence="1 2">
    <name type="scientific">Brachionus plicatilis</name>
    <name type="common">Marine rotifer</name>
    <name type="synonym">Brachionus muelleri</name>
    <dbReference type="NCBI Taxonomy" id="10195"/>
    <lineage>
        <taxon>Eukaryota</taxon>
        <taxon>Metazoa</taxon>
        <taxon>Spiralia</taxon>
        <taxon>Gnathifera</taxon>
        <taxon>Rotifera</taxon>
        <taxon>Eurotatoria</taxon>
        <taxon>Monogononta</taxon>
        <taxon>Pseudotrocha</taxon>
        <taxon>Ploima</taxon>
        <taxon>Brachionidae</taxon>
        <taxon>Brachionus</taxon>
    </lineage>
</organism>
<sequence length="62" mass="7309">MYQNFILIISNKKIKIPLPNFDENDDITQSSSSILNVNVRINDHNLNEMYREMVQRTVQISI</sequence>
<gene>
    <name evidence="1" type="ORF">BpHYR1_015902</name>
</gene>
<evidence type="ECO:0000313" key="1">
    <source>
        <dbReference type="EMBL" id="RNA26781.1"/>
    </source>
</evidence>
<reference evidence="1 2" key="1">
    <citation type="journal article" date="2018" name="Sci. Rep.">
        <title>Genomic signatures of local adaptation to the degree of environmental predictability in rotifers.</title>
        <authorList>
            <person name="Franch-Gras L."/>
            <person name="Hahn C."/>
            <person name="Garcia-Roger E.M."/>
            <person name="Carmona M.J."/>
            <person name="Serra M."/>
            <person name="Gomez A."/>
        </authorList>
    </citation>
    <scope>NUCLEOTIDE SEQUENCE [LARGE SCALE GENOMIC DNA]</scope>
    <source>
        <strain evidence="1">HYR1</strain>
    </source>
</reference>